<organism evidence="2 3">
    <name type="scientific">Cirrhinus molitorella</name>
    <name type="common">mud carp</name>
    <dbReference type="NCBI Taxonomy" id="172907"/>
    <lineage>
        <taxon>Eukaryota</taxon>
        <taxon>Metazoa</taxon>
        <taxon>Chordata</taxon>
        <taxon>Craniata</taxon>
        <taxon>Vertebrata</taxon>
        <taxon>Euteleostomi</taxon>
        <taxon>Actinopterygii</taxon>
        <taxon>Neopterygii</taxon>
        <taxon>Teleostei</taxon>
        <taxon>Ostariophysi</taxon>
        <taxon>Cypriniformes</taxon>
        <taxon>Cyprinidae</taxon>
        <taxon>Labeoninae</taxon>
        <taxon>Labeonini</taxon>
        <taxon>Cirrhinus</taxon>
    </lineage>
</organism>
<keyword evidence="3" id="KW-1185">Reference proteome</keyword>
<dbReference type="EMBL" id="JAYMGO010000209">
    <property type="protein sequence ID" value="KAL1246627.1"/>
    <property type="molecule type" value="Genomic_DNA"/>
</dbReference>
<dbReference type="InterPro" id="IPR002035">
    <property type="entry name" value="VWF_A"/>
</dbReference>
<dbReference type="Proteomes" id="UP001558613">
    <property type="component" value="Unassembled WGS sequence"/>
</dbReference>
<dbReference type="InterPro" id="IPR050525">
    <property type="entry name" value="ECM_Assembly_Org"/>
</dbReference>
<accession>A0ABR3L4M8</accession>
<gene>
    <name evidence="2" type="ORF">QQF64_034508</name>
</gene>
<dbReference type="InterPro" id="IPR036465">
    <property type="entry name" value="vWFA_dom_sf"/>
</dbReference>
<comment type="caution">
    <text evidence="2">The sequence shown here is derived from an EMBL/GenBank/DDBJ whole genome shotgun (WGS) entry which is preliminary data.</text>
</comment>
<protein>
    <recommendedName>
        <fullName evidence="1">VWFA domain-containing protein</fullName>
    </recommendedName>
</protein>
<evidence type="ECO:0000259" key="1">
    <source>
        <dbReference type="PROSITE" id="PS50234"/>
    </source>
</evidence>
<evidence type="ECO:0000313" key="3">
    <source>
        <dbReference type="Proteomes" id="UP001558613"/>
    </source>
</evidence>
<dbReference type="PANTHER" id="PTHR24020:SF87">
    <property type="entry name" value="COLLAGEN ALPHA-1(VI) CHAIN-LIKE"/>
    <property type="match status" value="1"/>
</dbReference>
<dbReference type="Gene3D" id="3.40.50.410">
    <property type="entry name" value="von Willebrand factor, type A domain"/>
    <property type="match status" value="1"/>
</dbReference>
<proteinExistence type="predicted"/>
<sequence>CPTSQIDIAFLLDGSGSVHYVDFSKMKAFVVEMIKSFIDHDTQFAIAQFSTDCTIHEKFQQIKNITVWEDAMTQIHQKYQWTYTATAIRQLVKQLFVSTGGARPSASKILVVVTDGESNDHSLTEAVQQAQAKNITRYAIGVGNAFNVGKAKNELAIIASLPTSKHVFKVTDFDALNSIREQLKKNIIAIEGTQTTGDSSRMEFAQDGFSAALTSNHFSPW</sequence>
<evidence type="ECO:0000313" key="2">
    <source>
        <dbReference type="EMBL" id="KAL1246627.1"/>
    </source>
</evidence>
<dbReference type="SMART" id="SM00327">
    <property type="entry name" value="VWA"/>
    <property type="match status" value="1"/>
</dbReference>
<reference evidence="2 3" key="1">
    <citation type="submission" date="2023-09" db="EMBL/GenBank/DDBJ databases">
        <authorList>
            <person name="Wang M."/>
        </authorList>
    </citation>
    <scope>NUCLEOTIDE SEQUENCE [LARGE SCALE GENOMIC DNA]</scope>
    <source>
        <strain evidence="2">GT-2023</strain>
        <tissue evidence="2">Liver</tissue>
    </source>
</reference>
<feature type="domain" description="VWFA" evidence="1">
    <location>
        <begin position="7"/>
        <end position="183"/>
    </location>
</feature>
<feature type="non-terminal residue" evidence="2">
    <location>
        <position position="1"/>
    </location>
</feature>
<dbReference type="PRINTS" id="PR00453">
    <property type="entry name" value="VWFADOMAIN"/>
</dbReference>
<dbReference type="Pfam" id="PF00092">
    <property type="entry name" value="VWA"/>
    <property type="match status" value="1"/>
</dbReference>
<dbReference type="PANTHER" id="PTHR24020">
    <property type="entry name" value="COLLAGEN ALPHA"/>
    <property type="match status" value="1"/>
</dbReference>
<name>A0ABR3L4M8_9TELE</name>
<dbReference type="SUPFAM" id="SSF53300">
    <property type="entry name" value="vWA-like"/>
    <property type="match status" value="1"/>
</dbReference>
<dbReference type="PROSITE" id="PS50234">
    <property type="entry name" value="VWFA"/>
    <property type="match status" value="1"/>
</dbReference>